<keyword evidence="4" id="KW-0233">DNA recombination</keyword>
<comment type="similarity">
    <text evidence="1">In the C-terminal section; belongs to the transposase 35 family.</text>
</comment>
<feature type="domain" description="Probable transposase IS891/IS1136/IS1341" evidence="6">
    <location>
        <begin position="32"/>
        <end position="117"/>
    </location>
</feature>
<keyword evidence="2" id="KW-0815">Transposition</keyword>
<organism evidence="7 8">
    <name type="scientific">Actinoallomurus vinaceus</name>
    <dbReference type="NCBI Taxonomy" id="1080074"/>
    <lineage>
        <taxon>Bacteria</taxon>
        <taxon>Bacillati</taxon>
        <taxon>Actinomycetota</taxon>
        <taxon>Actinomycetes</taxon>
        <taxon>Streptosporangiales</taxon>
        <taxon>Thermomonosporaceae</taxon>
        <taxon>Actinoallomurus</taxon>
    </lineage>
</organism>
<gene>
    <name evidence="7" type="ORF">GCM10023196_062140</name>
</gene>
<evidence type="ECO:0000256" key="4">
    <source>
        <dbReference type="ARBA" id="ARBA00023172"/>
    </source>
</evidence>
<dbReference type="Proteomes" id="UP001501442">
    <property type="component" value="Unassembled WGS sequence"/>
</dbReference>
<dbReference type="InterPro" id="IPR010095">
    <property type="entry name" value="Cas12f1-like_TNB"/>
</dbReference>
<protein>
    <recommendedName>
        <fullName evidence="6">Probable transposase IS891/IS1136/IS1341 domain-containing protein</fullName>
    </recommendedName>
</protein>
<feature type="region of interest" description="Disordered" evidence="5">
    <location>
        <begin position="182"/>
        <end position="207"/>
    </location>
</feature>
<sequence length="207" mass="23413">MLAEHRKGESDLVHRGGNWYLHATCDVPEPGPYAPEGFLGVDLGIANIATTDDRTMHAGKQLNQVRHRHRRLRQRLQKKGTKSAKRLLRKLSGREARFAADTNHRISKTIVTEAQRTSRGIALEDLGGIRERVRLRKPQRVTLHTWGFAQLGQFIAYKATRAGYQWCTWTRATPPRRARRAATSIRRTGPHRPCSAARRAASLSTPT</sequence>
<name>A0ABP8UI31_9ACTN</name>
<evidence type="ECO:0000256" key="1">
    <source>
        <dbReference type="ARBA" id="ARBA00008761"/>
    </source>
</evidence>
<evidence type="ECO:0000313" key="8">
    <source>
        <dbReference type="Proteomes" id="UP001501442"/>
    </source>
</evidence>
<evidence type="ECO:0000256" key="3">
    <source>
        <dbReference type="ARBA" id="ARBA00023125"/>
    </source>
</evidence>
<accession>A0ABP8UI31</accession>
<evidence type="ECO:0000256" key="2">
    <source>
        <dbReference type="ARBA" id="ARBA00022578"/>
    </source>
</evidence>
<evidence type="ECO:0000256" key="5">
    <source>
        <dbReference type="SAM" id="MobiDB-lite"/>
    </source>
</evidence>
<comment type="caution">
    <text evidence="7">The sequence shown here is derived from an EMBL/GenBank/DDBJ whole genome shotgun (WGS) entry which is preliminary data.</text>
</comment>
<dbReference type="EMBL" id="BAABHK010000009">
    <property type="protein sequence ID" value="GAA4631703.1"/>
    <property type="molecule type" value="Genomic_DNA"/>
</dbReference>
<dbReference type="NCBIfam" id="NF040570">
    <property type="entry name" value="guided_TnpB"/>
    <property type="match status" value="1"/>
</dbReference>
<dbReference type="Pfam" id="PF01385">
    <property type="entry name" value="OrfB_IS605"/>
    <property type="match status" value="1"/>
</dbReference>
<proteinExistence type="inferred from homology"/>
<dbReference type="InterPro" id="IPR001959">
    <property type="entry name" value="Transposase"/>
</dbReference>
<keyword evidence="8" id="KW-1185">Reference proteome</keyword>
<evidence type="ECO:0000259" key="6">
    <source>
        <dbReference type="Pfam" id="PF01385"/>
    </source>
</evidence>
<dbReference type="NCBIfam" id="TIGR01766">
    <property type="entry name" value="IS200/IS605 family accessory protein TnpB-like domain"/>
    <property type="match status" value="1"/>
</dbReference>
<keyword evidence="3" id="KW-0238">DNA-binding</keyword>
<evidence type="ECO:0000313" key="7">
    <source>
        <dbReference type="EMBL" id="GAA4631703.1"/>
    </source>
</evidence>
<reference evidence="8" key="1">
    <citation type="journal article" date="2019" name="Int. J. Syst. Evol. Microbiol.">
        <title>The Global Catalogue of Microorganisms (GCM) 10K type strain sequencing project: providing services to taxonomists for standard genome sequencing and annotation.</title>
        <authorList>
            <consortium name="The Broad Institute Genomics Platform"/>
            <consortium name="The Broad Institute Genome Sequencing Center for Infectious Disease"/>
            <person name="Wu L."/>
            <person name="Ma J."/>
        </authorList>
    </citation>
    <scope>NUCLEOTIDE SEQUENCE [LARGE SCALE GENOMIC DNA]</scope>
    <source>
        <strain evidence="8">JCM 17939</strain>
    </source>
</reference>